<protein>
    <submittedName>
        <fullName evidence="2">Uncharacterized protein</fullName>
    </submittedName>
</protein>
<feature type="region of interest" description="Disordered" evidence="1">
    <location>
        <begin position="1"/>
        <end position="30"/>
    </location>
</feature>
<organism evidence="2 3">
    <name type="scientific">Amycolatopsis marina</name>
    <dbReference type="NCBI Taxonomy" id="490629"/>
    <lineage>
        <taxon>Bacteria</taxon>
        <taxon>Bacillati</taxon>
        <taxon>Actinomycetota</taxon>
        <taxon>Actinomycetes</taxon>
        <taxon>Pseudonocardiales</taxon>
        <taxon>Pseudonocardiaceae</taxon>
        <taxon>Amycolatopsis</taxon>
    </lineage>
</organism>
<evidence type="ECO:0000313" key="3">
    <source>
        <dbReference type="Proteomes" id="UP000243799"/>
    </source>
</evidence>
<accession>A0A1I1CQP4</accession>
<feature type="compositionally biased region" description="Basic and acidic residues" evidence="1">
    <location>
        <begin position="15"/>
        <end position="30"/>
    </location>
</feature>
<gene>
    <name evidence="2" type="ORF">SAMN05216266_1534</name>
</gene>
<keyword evidence="3" id="KW-1185">Reference proteome</keyword>
<evidence type="ECO:0000256" key="1">
    <source>
        <dbReference type="SAM" id="MobiDB-lite"/>
    </source>
</evidence>
<feature type="non-terminal residue" evidence="2">
    <location>
        <position position="1"/>
    </location>
</feature>
<evidence type="ECO:0000313" key="2">
    <source>
        <dbReference type="EMBL" id="SFB65005.1"/>
    </source>
</evidence>
<dbReference type="EMBL" id="FOKG01000053">
    <property type="protein sequence ID" value="SFB65005.1"/>
    <property type="molecule type" value="Genomic_DNA"/>
</dbReference>
<proteinExistence type="predicted"/>
<name>A0A1I1CQP4_9PSEU</name>
<reference evidence="3" key="1">
    <citation type="submission" date="2016-10" db="EMBL/GenBank/DDBJ databases">
        <authorList>
            <person name="Varghese N."/>
            <person name="Submissions S."/>
        </authorList>
    </citation>
    <scope>NUCLEOTIDE SEQUENCE [LARGE SCALE GENOMIC DNA]</scope>
    <source>
        <strain evidence="3">CGMCC 4.3568</strain>
    </source>
</reference>
<sequence length="30" mass="3601">PIMNPIQLPHHHIDHHNDDLPHDDQLPLQY</sequence>
<dbReference type="Proteomes" id="UP000243799">
    <property type="component" value="Unassembled WGS sequence"/>
</dbReference>
<dbReference type="AlphaFoldDB" id="A0A1I1CQP4"/>